<organism evidence="1">
    <name type="scientific">Kitasatospora camelliae</name>
    <dbReference type="NCBI Taxonomy" id="3156397"/>
    <lineage>
        <taxon>Bacteria</taxon>
        <taxon>Bacillati</taxon>
        <taxon>Actinomycetota</taxon>
        <taxon>Actinomycetes</taxon>
        <taxon>Kitasatosporales</taxon>
        <taxon>Streptomycetaceae</taxon>
        <taxon>Kitasatospora</taxon>
    </lineage>
</organism>
<dbReference type="KEGG" id="kcm:ABWK59_13760"/>
<dbReference type="PROSITE" id="PS51365">
    <property type="entry name" value="RENAL_DIPEPTIDASE_2"/>
    <property type="match status" value="1"/>
</dbReference>
<keyword evidence="1" id="KW-0645">Protease</keyword>
<evidence type="ECO:0000313" key="1">
    <source>
        <dbReference type="EMBL" id="XCM79906.1"/>
    </source>
</evidence>
<reference evidence="1" key="1">
    <citation type="submission" date="2024-06" db="EMBL/GenBank/DDBJ databases">
        <title>The genome sequences of Kitasatospora sp. strain HUAS MG31.</title>
        <authorList>
            <person name="Mo P."/>
        </authorList>
    </citation>
    <scope>NUCLEOTIDE SEQUENCE</scope>
    <source>
        <strain evidence="1">HUAS MG31</strain>
    </source>
</reference>
<sequence>MTPELLARARAVLRSTPVVDGHNDLPWAMRAQVGYDLDLLDLAEDQSGRLHTDLGRLRAGGVGAQFWSVFVRSDYAGDQAVSATLEQIDFVRALTERYPDRLSLAFTADDMERARAEGRIASLMGAEGGHSINCSLATLRALYALGVRYMTLTHNDNVPWADSATDEPAVGGLTAFGEEVVREMNRLGMLVDLSHVHEDTMRAALRVGEAPVIFSHSSARAVCDHPRNVPDDVLAQLPANGGVAMATFVPKFILPAAIEWTLTADENMRAHDLHPLETTPAAMEVQRAFEAAHPRPEATAATVADHLDHMREVAGIDHIGIGGDFDGTAFVPTDLDDVAGYPNLIAELLHRGWSEADLAKLTWHNAVRVLRDAEAVARDLQRTRRPSLARMD</sequence>
<dbReference type="RefSeq" id="WP_354640867.1">
    <property type="nucleotide sequence ID" value="NZ_CP159872.1"/>
</dbReference>
<keyword evidence="1" id="KW-0378">Hydrolase</keyword>
<dbReference type="Gene3D" id="3.20.20.140">
    <property type="entry name" value="Metal-dependent hydrolases"/>
    <property type="match status" value="1"/>
</dbReference>
<dbReference type="Pfam" id="PF01244">
    <property type="entry name" value="Peptidase_M19"/>
    <property type="match status" value="1"/>
</dbReference>
<accession>A0AAU8JUC7</accession>
<dbReference type="InterPro" id="IPR032466">
    <property type="entry name" value="Metal_Hydrolase"/>
</dbReference>
<name>A0AAU8JUC7_9ACTN</name>
<dbReference type="PANTHER" id="PTHR10443">
    <property type="entry name" value="MICROSOMAL DIPEPTIDASE"/>
    <property type="match status" value="1"/>
</dbReference>
<dbReference type="InterPro" id="IPR008257">
    <property type="entry name" value="Pept_M19"/>
</dbReference>
<dbReference type="GO" id="GO:0006508">
    <property type="term" value="P:proteolysis"/>
    <property type="evidence" value="ECO:0007669"/>
    <property type="project" value="InterPro"/>
</dbReference>
<keyword evidence="1" id="KW-0224">Dipeptidase</keyword>
<dbReference type="SUPFAM" id="SSF51556">
    <property type="entry name" value="Metallo-dependent hydrolases"/>
    <property type="match status" value="1"/>
</dbReference>
<dbReference type="PANTHER" id="PTHR10443:SF12">
    <property type="entry name" value="DIPEPTIDASE"/>
    <property type="match status" value="1"/>
</dbReference>
<dbReference type="EMBL" id="CP159872">
    <property type="protein sequence ID" value="XCM79906.1"/>
    <property type="molecule type" value="Genomic_DNA"/>
</dbReference>
<protein>
    <submittedName>
        <fullName evidence="1">Dipeptidase</fullName>
        <ecNumber evidence="1">3.4.13.19</ecNumber>
    </submittedName>
</protein>
<dbReference type="EC" id="3.4.13.19" evidence="1"/>
<dbReference type="CDD" id="cd01301">
    <property type="entry name" value="rDP_like"/>
    <property type="match status" value="1"/>
</dbReference>
<gene>
    <name evidence="1" type="ORF">ABWK59_13760</name>
</gene>
<proteinExistence type="predicted"/>
<dbReference type="AlphaFoldDB" id="A0AAU8JUC7"/>
<dbReference type="GO" id="GO:0070573">
    <property type="term" value="F:metallodipeptidase activity"/>
    <property type="evidence" value="ECO:0007669"/>
    <property type="project" value="InterPro"/>
</dbReference>